<dbReference type="SUPFAM" id="SSF75304">
    <property type="entry name" value="Amidase signature (AS) enzymes"/>
    <property type="match status" value="1"/>
</dbReference>
<proteinExistence type="inferred from homology"/>
<comment type="caution">
    <text evidence="3">The sequence shown here is derived from an EMBL/GenBank/DDBJ whole genome shotgun (WGS) entry which is preliminary data.</text>
</comment>
<dbReference type="Proteomes" id="UP000729701">
    <property type="component" value="Unassembled WGS sequence"/>
</dbReference>
<name>A0A951QL28_9CYAN</name>
<accession>A0A951QL28</accession>
<dbReference type="PANTHER" id="PTHR11895:SF7">
    <property type="entry name" value="GLUTAMYL-TRNA(GLN) AMIDOTRANSFERASE SUBUNIT A, MITOCHONDRIAL"/>
    <property type="match status" value="1"/>
</dbReference>
<dbReference type="PIRSF" id="PIRSF001221">
    <property type="entry name" value="Amidase_fungi"/>
    <property type="match status" value="1"/>
</dbReference>
<sequence length="492" mass="54235">MTNLNFASAHQLAQMIREGQVSAVEVLDAYLAQIAKYNLKLNAICTLDEDNACTRAKFADEALARGENWGVLHGLPITIKDIFETEGLRTTAGYIPLKDYVPQQDATAVARLRAAGAVILGKTNMAELAGDYQSTNSLFPRANNPWNIEYTPGGSSGGSAAAVAAGLSALDLGNDFGGSVRQPAHFCGVYGLKPTDRRISTAGTIPEVPGMRICLRQMMTVGCFARSLEDIRLCFSLIAGADIRRPDVPPIPLDAPSNKSWQNLKIAWIDEWEEVPVSRETKTAMHNVVQKLSQTGVQIERWLPPNFNISNILNLYSRMAAYVNNYAQPKDKYNIRRSLELIFRTATQGDKQLRKLGDFSRFLPELLNPSLKGYFEALTERDRFTAQIDTALEPWDVWLVPVAATPAFTHRPAWSAVDIDGKLYPHAVANGAYTMPFNLSGHPAVVIPIGQTQNGLPMGMQIVGKRWREIEMLAIAQEIDTVINAFRNPSGY</sequence>
<organism evidence="3 4">
    <name type="scientific">Cyanomargarita calcarea GSE-NOS-MK-12-04C</name>
    <dbReference type="NCBI Taxonomy" id="2839659"/>
    <lineage>
        <taxon>Bacteria</taxon>
        <taxon>Bacillati</taxon>
        <taxon>Cyanobacteriota</taxon>
        <taxon>Cyanophyceae</taxon>
        <taxon>Nostocales</taxon>
        <taxon>Cyanomargaritaceae</taxon>
        <taxon>Cyanomargarita</taxon>
    </lineage>
</organism>
<gene>
    <name evidence="3" type="ORF">KME60_11360</name>
</gene>
<dbReference type="InterPro" id="IPR000120">
    <property type="entry name" value="Amidase"/>
</dbReference>
<evidence type="ECO:0000313" key="4">
    <source>
        <dbReference type="Proteomes" id="UP000729701"/>
    </source>
</evidence>
<dbReference type="InterPro" id="IPR036928">
    <property type="entry name" value="AS_sf"/>
</dbReference>
<dbReference type="Pfam" id="PF01425">
    <property type="entry name" value="Amidase"/>
    <property type="match status" value="1"/>
</dbReference>
<reference evidence="3" key="2">
    <citation type="journal article" date="2022" name="Microbiol. Resour. Announc.">
        <title>Metagenome Sequencing to Explore Phylogenomics of Terrestrial Cyanobacteria.</title>
        <authorList>
            <person name="Ward R.D."/>
            <person name="Stajich J.E."/>
            <person name="Johansen J.R."/>
            <person name="Huntemann M."/>
            <person name="Clum A."/>
            <person name="Foster B."/>
            <person name="Foster B."/>
            <person name="Roux S."/>
            <person name="Palaniappan K."/>
            <person name="Varghese N."/>
            <person name="Mukherjee S."/>
            <person name="Reddy T.B.K."/>
            <person name="Daum C."/>
            <person name="Copeland A."/>
            <person name="Chen I.A."/>
            <person name="Ivanova N.N."/>
            <person name="Kyrpides N.C."/>
            <person name="Shapiro N."/>
            <person name="Eloe-Fadrosh E.A."/>
            <person name="Pietrasiak N."/>
        </authorList>
    </citation>
    <scope>NUCLEOTIDE SEQUENCE</scope>
    <source>
        <strain evidence="3">GSE-NOS-MK-12-04C</strain>
    </source>
</reference>
<evidence type="ECO:0000259" key="2">
    <source>
        <dbReference type="Pfam" id="PF01425"/>
    </source>
</evidence>
<dbReference type="Gene3D" id="3.90.1300.10">
    <property type="entry name" value="Amidase signature (AS) domain"/>
    <property type="match status" value="1"/>
</dbReference>
<reference evidence="3" key="1">
    <citation type="submission" date="2021-05" db="EMBL/GenBank/DDBJ databases">
        <authorList>
            <person name="Pietrasiak N."/>
            <person name="Ward R."/>
            <person name="Stajich J.E."/>
            <person name="Kurbessoian T."/>
        </authorList>
    </citation>
    <scope>NUCLEOTIDE SEQUENCE</scope>
    <source>
        <strain evidence="3">GSE-NOS-MK-12-04C</strain>
    </source>
</reference>
<evidence type="ECO:0000256" key="1">
    <source>
        <dbReference type="ARBA" id="ARBA00009199"/>
    </source>
</evidence>
<evidence type="ECO:0000313" key="3">
    <source>
        <dbReference type="EMBL" id="MBW4667997.1"/>
    </source>
</evidence>
<dbReference type="InterPro" id="IPR023631">
    <property type="entry name" value="Amidase_dom"/>
</dbReference>
<dbReference type="PANTHER" id="PTHR11895">
    <property type="entry name" value="TRANSAMIDASE"/>
    <property type="match status" value="1"/>
</dbReference>
<protein>
    <submittedName>
        <fullName evidence="3">Amidase</fullName>
    </submittedName>
</protein>
<feature type="domain" description="Amidase" evidence="2">
    <location>
        <begin position="25"/>
        <end position="472"/>
    </location>
</feature>
<dbReference type="AlphaFoldDB" id="A0A951QL28"/>
<dbReference type="GO" id="GO:0003824">
    <property type="term" value="F:catalytic activity"/>
    <property type="evidence" value="ECO:0007669"/>
    <property type="project" value="InterPro"/>
</dbReference>
<comment type="similarity">
    <text evidence="1">Belongs to the amidase family.</text>
</comment>
<dbReference type="EMBL" id="JAHHGZ010000010">
    <property type="protein sequence ID" value="MBW4667997.1"/>
    <property type="molecule type" value="Genomic_DNA"/>
</dbReference>